<proteinExistence type="predicted"/>
<protein>
    <submittedName>
        <fullName evidence="1">Uncharacterized protein</fullName>
    </submittedName>
</protein>
<reference evidence="1 2" key="1">
    <citation type="submission" date="2020-03" db="EMBL/GenBank/DDBJ databases">
        <title>Bradyrhizobium diversity isolated from nodules of Indigofera sp.</title>
        <authorList>
            <person name="Klepa M."/>
            <person name="Helene L."/>
            <person name="Hungria M."/>
        </authorList>
    </citation>
    <scope>NUCLEOTIDE SEQUENCE [LARGE SCALE GENOMIC DNA]</scope>
    <source>
        <strain evidence="1 2">WSM 1791</strain>
    </source>
</reference>
<gene>
    <name evidence="1" type="ORF">HCN58_12045</name>
</gene>
<sequence length="113" mass="12526">MQTIFMMRSARFRDHEGMVRIARQYDDAEMPVQTAQRALQSGVAVPMTDPCRANLKGTRGGFAVDPRAPDILDLDDEKTIGPQQVPLASSNANFIVLDRSAENRTIEIAVPRV</sequence>
<dbReference type="AlphaFoldDB" id="A0A7Y4LVM5"/>
<keyword evidence="2" id="KW-1185">Reference proteome</keyword>
<comment type="caution">
    <text evidence="1">The sequence shown here is derived from an EMBL/GenBank/DDBJ whole genome shotgun (WGS) entry which is preliminary data.</text>
</comment>
<dbReference type="EMBL" id="JAAVLX010000004">
    <property type="protein sequence ID" value="NOJ40321.1"/>
    <property type="molecule type" value="Genomic_DNA"/>
</dbReference>
<accession>A0A7Y4LVM5</accession>
<dbReference type="RefSeq" id="WP_171579606.1">
    <property type="nucleotide sequence ID" value="NZ_JAAVLX010000004.1"/>
</dbReference>
<evidence type="ECO:0000313" key="1">
    <source>
        <dbReference type="EMBL" id="NOJ40321.1"/>
    </source>
</evidence>
<dbReference type="Proteomes" id="UP000544122">
    <property type="component" value="Unassembled WGS sequence"/>
</dbReference>
<evidence type="ECO:0000313" key="2">
    <source>
        <dbReference type="Proteomes" id="UP000544122"/>
    </source>
</evidence>
<organism evidence="1 2">
    <name type="scientific">Bradyrhizobium australiense</name>
    <dbReference type="NCBI Taxonomy" id="2721161"/>
    <lineage>
        <taxon>Bacteria</taxon>
        <taxon>Pseudomonadati</taxon>
        <taxon>Pseudomonadota</taxon>
        <taxon>Alphaproteobacteria</taxon>
        <taxon>Hyphomicrobiales</taxon>
        <taxon>Nitrobacteraceae</taxon>
        <taxon>Bradyrhizobium</taxon>
    </lineage>
</organism>
<name>A0A7Y4LVM5_9BRAD</name>